<dbReference type="InterPro" id="IPR000182">
    <property type="entry name" value="GNAT_dom"/>
</dbReference>
<evidence type="ECO:0000256" key="1">
    <source>
        <dbReference type="SAM" id="MobiDB-lite"/>
    </source>
</evidence>
<dbReference type="InterPro" id="IPR016181">
    <property type="entry name" value="Acyl_CoA_acyltransferase"/>
</dbReference>
<proteinExistence type="predicted"/>
<gene>
    <name evidence="3" type="ORF">FM125_03545</name>
</gene>
<protein>
    <submittedName>
        <fullName evidence="3">Protein export cytoplasm protein SecA ATPase RNA helicase (TC 3.A.5.1.1)</fullName>
    </submittedName>
</protein>
<feature type="region of interest" description="Disordered" evidence="1">
    <location>
        <begin position="1"/>
        <end position="22"/>
    </location>
</feature>
<dbReference type="PROSITE" id="PS51186">
    <property type="entry name" value="GNAT"/>
    <property type="match status" value="1"/>
</dbReference>
<dbReference type="Gene3D" id="3.40.630.30">
    <property type="match status" value="1"/>
</dbReference>
<evidence type="ECO:0000313" key="3">
    <source>
        <dbReference type="EMBL" id="SJN21260.1"/>
    </source>
</evidence>
<accession>A0A1R4IN06</accession>
<feature type="compositionally biased region" description="Basic residues" evidence="1">
    <location>
        <begin position="1"/>
        <end position="11"/>
    </location>
</feature>
<evidence type="ECO:0000259" key="2">
    <source>
        <dbReference type="PROSITE" id="PS51186"/>
    </source>
</evidence>
<dbReference type="EMBL" id="FUKP01000020">
    <property type="protein sequence ID" value="SJN21260.1"/>
    <property type="molecule type" value="Genomic_DNA"/>
</dbReference>
<keyword evidence="3" id="KW-0547">Nucleotide-binding</keyword>
<keyword evidence="3" id="KW-0378">Hydrolase</keyword>
<dbReference type="AlphaFoldDB" id="A0A1R4IN06"/>
<keyword evidence="3" id="KW-0067">ATP-binding</keyword>
<name>A0A1R4IN06_9MICC</name>
<organism evidence="3 4">
    <name type="scientific">Micrococcus lylae</name>
    <dbReference type="NCBI Taxonomy" id="1273"/>
    <lineage>
        <taxon>Bacteria</taxon>
        <taxon>Bacillati</taxon>
        <taxon>Actinomycetota</taxon>
        <taxon>Actinomycetes</taxon>
        <taxon>Micrococcales</taxon>
        <taxon>Micrococcaceae</taxon>
        <taxon>Micrococcus</taxon>
    </lineage>
</organism>
<dbReference type="PANTHER" id="PTHR43328:SF1">
    <property type="entry name" value="N-ACETYLTRANSFERASE DOMAIN-CONTAINING PROTEIN"/>
    <property type="match status" value="1"/>
</dbReference>
<sequence length="183" mass="20795">MISTRRTRPCRRTATADRTVTERSTAVSLRDVRPEDLDEFFAHQQDDEANVMSAFAPRNPKDRGVFDYHWDHLLNDEKTQVKTIQDEQGRAAGALVCSREDGIPELSFWTAREYWGRGLTTAAVDEFLADFAERPVRAHVPTDNVGSQKVLKRRGFEVVGQEKVFSNARAEIVTEEILELTGE</sequence>
<feature type="domain" description="N-acetyltransferase" evidence="2">
    <location>
        <begin position="27"/>
        <end position="181"/>
    </location>
</feature>
<reference evidence="3 4" key="1">
    <citation type="submission" date="2017-02" db="EMBL/GenBank/DDBJ databases">
        <authorList>
            <person name="Peterson S.W."/>
        </authorList>
    </citation>
    <scope>NUCLEOTIDE SEQUENCE [LARGE SCALE GENOMIC DNA]</scope>
    <source>
        <strain evidence="3 4">2B3F</strain>
    </source>
</reference>
<dbReference type="SUPFAM" id="SSF55729">
    <property type="entry name" value="Acyl-CoA N-acyltransferases (Nat)"/>
    <property type="match status" value="1"/>
</dbReference>
<dbReference type="PANTHER" id="PTHR43328">
    <property type="entry name" value="ACETYLTRANSFERASE-RELATED"/>
    <property type="match status" value="1"/>
</dbReference>
<dbReference type="GO" id="GO:0016747">
    <property type="term" value="F:acyltransferase activity, transferring groups other than amino-acyl groups"/>
    <property type="evidence" value="ECO:0007669"/>
    <property type="project" value="InterPro"/>
</dbReference>
<keyword evidence="3" id="KW-0347">Helicase</keyword>
<dbReference type="Proteomes" id="UP000196230">
    <property type="component" value="Unassembled WGS sequence"/>
</dbReference>
<dbReference type="GO" id="GO:0004386">
    <property type="term" value="F:helicase activity"/>
    <property type="evidence" value="ECO:0007669"/>
    <property type="project" value="UniProtKB-KW"/>
</dbReference>
<dbReference type="Pfam" id="PF13302">
    <property type="entry name" value="Acetyltransf_3"/>
    <property type="match status" value="1"/>
</dbReference>
<evidence type="ECO:0000313" key="4">
    <source>
        <dbReference type="Proteomes" id="UP000196230"/>
    </source>
</evidence>